<protein>
    <recommendedName>
        <fullName evidence="8">Homeobox domain-containing protein</fullName>
    </recommendedName>
</protein>
<dbReference type="CDD" id="cd00086">
    <property type="entry name" value="homeodomain"/>
    <property type="match status" value="1"/>
</dbReference>
<dbReference type="InterPro" id="IPR001356">
    <property type="entry name" value="HD"/>
</dbReference>
<evidence type="ECO:0000259" key="8">
    <source>
        <dbReference type="PROSITE" id="PS50071"/>
    </source>
</evidence>
<feature type="domain" description="Homeobox" evidence="8">
    <location>
        <begin position="185"/>
        <end position="245"/>
    </location>
</feature>
<keyword evidence="10" id="KW-1185">Reference proteome</keyword>
<sequence length="307" mass="34830">MRSVDAEALSLYAMDGGEIRSDANLPYSPEDWGTTSKTAATAVERRRVGPSTNGLNRAALPFHRSATTSYSEQEVSCICESLFNEGLQTGRTEQLTHFLWTLPDHLKCLESALKAHALVLFSQQQWKQLYRLLETHKFSPHNHQVLQDLWLRAHYTEAEKTKERELGAVCKYRIRKKNPFPSTIWDGEETNYCFKSKSRNVLRDAYKKQAYPSVEEKKRLAAQTELTVTQVSNWFKNKRQRERAAGTLEKSSAKSESDDGSSGCDSKPNLSLETPFPDMQAFGYTGAAAAYFPPPMTYDPLFNLQNL</sequence>
<evidence type="ECO:0000256" key="7">
    <source>
        <dbReference type="SAM" id="MobiDB-lite"/>
    </source>
</evidence>
<dbReference type="Proteomes" id="UP001303046">
    <property type="component" value="Unassembled WGS sequence"/>
</dbReference>
<evidence type="ECO:0000256" key="5">
    <source>
        <dbReference type="PROSITE-ProRule" id="PRU00108"/>
    </source>
</evidence>
<dbReference type="SMART" id="SM00389">
    <property type="entry name" value="HOX"/>
    <property type="match status" value="1"/>
</dbReference>
<evidence type="ECO:0000313" key="9">
    <source>
        <dbReference type="EMBL" id="KAK6759002.1"/>
    </source>
</evidence>
<dbReference type="PROSITE" id="PS50071">
    <property type="entry name" value="HOMEOBOX_2"/>
    <property type="match status" value="1"/>
</dbReference>
<organism evidence="9 10">
    <name type="scientific">Necator americanus</name>
    <name type="common">Human hookworm</name>
    <dbReference type="NCBI Taxonomy" id="51031"/>
    <lineage>
        <taxon>Eukaryota</taxon>
        <taxon>Metazoa</taxon>
        <taxon>Ecdysozoa</taxon>
        <taxon>Nematoda</taxon>
        <taxon>Chromadorea</taxon>
        <taxon>Rhabditida</taxon>
        <taxon>Rhabditina</taxon>
        <taxon>Rhabditomorpha</taxon>
        <taxon>Strongyloidea</taxon>
        <taxon>Ancylostomatidae</taxon>
        <taxon>Bunostominae</taxon>
        <taxon>Necator</taxon>
    </lineage>
</organism>
<evidence type="ECO:0000256" key="1">
    <source>
        <dbReference type="ARBA" id="ARBA00004123"/>
    </source>
</evidence>
<evidence type="ECO:0000313" key="10">
    <source>
        <dbReference type="Proteomes" id="UP001303046"/>
    </source>
</evidence>
<dbReference type="EMBL" id="JAVFWL010000005">
    <property type="protein sequence ID" value="KAK6759002.1"/>
    <property type="molecule type" value="Genomic_DNA"/>
</dbReference>
<feature type="region of interest" description="Disordered" evidence="7">
    <location>
        <begin position="239"/>
        <end position="272"/>
    </location>
</feature>
<dbReference type="InterPro" id="IPR031701">
    <property type="entry name" value="SIX1_SD"/>
</dbReference>
<evidence type="ECO:0000256" key="4">
    <source>
        <dbReference type="ARBA" id="ARBA00023242"/>
    </source>
</evidence>
<name>A0ABR1E8J8_NECAM</name>
<gene>
    <name evidence="9" type="primary">Necator_chrV.g21099</name>
    <name evidence="9" type="ORF">RB195_016306</name>
</gene>
<dbReference type="SUPFAM" id="SSF46689">
    <property type="entry name" value="Homeodomain-like"/>
    <property type="match status" value="1"/>
</dbReference>
<proteinExistence type="predicted"/>
<evidence type="ECO:0000256" key="6">
    <source>
        <dbReference type="RuleBase" id="RU000682"/>
    </source>
</evidence>
<evidence type="ECO:0000256" key="3">
    <source>
        <dbReference type="ARBA" id="ARBA00023155"/>
    </source>
</evidence>
<dbReference type="InterPro" id="IPR017970">
    <property type="entry name" value="Homeobox_CS"/>
</dbReference>
<dbReference type="PANTHER" id="PTHR10390">
    <property type="entry name" value="HOMEOBOX PROTEIN SIX"/>
    <property type="match status" value="1"/>
</dbReference>
<accession>A0ABR1E8J8</accession>
<reference evidence="9 10" key="1">
    <citation type="submission" date="2023-08" db="EMBL/GenBank/DDBJ databases">
        <title>A Necator americanus chromosomal reference genome.</title>
        <authorList>
            <person name="Ilik V."/>
            <person name="Petrzelkova K.J."/>
            <person name="Pardy F."/>
            <person name="Fuh T."/>
            <person name="Niatou-Singa F.S."/>
            <person name="Gouil Q."/>
            <person name="Baker L."/>
            <person name="Ritchie M.E."/>
            <person name="Jex A.R."/>
            <person name="Gazzola D."/>
            <person name="Li H."/>
            <person name="Toshio Fujiwara R."/>
            <person name="Zhan B."/>
            <person name="Aroian R.V."/>
            <person name="Pafco B."/>
            <person name="Schwarz E.M."/>
        </authorList>
    </citation>
    <scope>NUCLEOTIDE SEQUENCE [LARGE SCALE GENOMIC DNA]</scope>
    <source>
        <strain evidence="9 10">Aroian</strain>
        <tissue evidence="9">Whole animal</tissue>
    </source>
</reference>
<keyword evidence="2 5" id="KW-0238">DNA-binding</keyword>
<comment type="caution">
    <text evidence="9">The sequence shown here is derived from an EMBL/GenBank/DDBJ whole genome shotgun (WGS) entry which is preliminary data.</text>
</comment>
<evidence type="ECO:0000256" key="2">
    <source>
        <dbReference type="ARBA" id="ARBA00023125"/>
    </source>
</evidence>
<dbReference type="PROSITE" id="PS00027">
    <property type="entry name" value="HOMEOBOX_1"/>
    <property type="match status" value="1"/>
</dbReference>
<dbReference type="Pfam" id="PF00046">
    <property type="entry name" value="Homeodomain"/>
    <property type="match status" value="1"/>
</dbReference>
<dbReference type="Gene3D" id="1.10.10.60">
    <property type="entry name" value="Homeodomain-like"/>
    <property type="match status" value="1"/>
</dbReference>
<comment type="subcellular location">
    <subcellularLocation>
        <location evidence="1 5 6">Nucleus</location>
    </subcellularLocation>
</comment>
<feature type="DNA-binding region" description="Homeobox" evidence="5">
    <location>
        <begin position="187"/>
        <end position="246"/>
    </location>
</feature>
<keyword evidence="4 5" id="KW-0539">Nucleus</keyword>
<keyword evidence="3 5" id="KW-0371">Homeobox</keyword>
<dbReference type="InterPro" id="IPR009057">
    <property type="entry name" value="Homeodomain-like_sf"/>
</dbReference>
<dbReference type="Pfam" id="PF16878">
    <property type="entry name" value="SIX1_SD"/>
    <property type="match status" value="1"/>
</dbReference>
<dbReference type="PANTHER" id="PTHR10390:SF61">
    <property type="entry name" value="HOMEOBOX PROTEIN SIX2"/>
    <property type="match status" value="1"/>
</dbReference>